<name>A0A8S1KUP4_PARPR</name>
<sequence length="396" mass="47506">MLGMQYHSYQYYSYIDIEKLKIILEVDQIGDVTLYEDEKTIKYKIDRSKHIRLSDLIELIEIGFIRFHLGQLLLLFQNLLIKVKLMEDHKLEHNYLRADRIWLNLKEQTQLSITYQKIQYSISFTGYQCQFYDNLEQKEVADSQRILQIISLIIKRLKTNNIFLNKHGKSNNQIIDKIYEPILQSCQKGQIGDTINQLKILLTTYSYNSNDQKVSFDDNLIDEYKYSKRKHQKNKIEMQLQQLIAKLDQIPLVTELFIFQKIKEIRVNLKNWQSLQFNDNDEKLTYHKMLQTYNNNKNQFLQTAIVIITEMLDNIVKNKIDIIFKESMQQSEKGQIINTIIEFKLLNYFENTNDIFLTIEPQFYMKLIIDLAYKYIEDYIDDYINSQILILVYDLI</sequence>
<organism evidence="1 2">
    <name type="scientific">Paramecium primaurelia</name>
    <dbReference type="NCBI Taxonomy" id="5886"/>
    <lineage>
        <taxon>Eukaryota</taxon>
        <taxon>Sar</taxon>
        <taxon>Alveolata</taxon>
        <taxon>Ciliophora</taxon>
        <taxon>Intramacronucleata</taxon>
        <taxon>Oligohymenophorea</taxon>
        <taxon>Peniculida</taxon>
        <taxon>Parameciidae</taxon>
        <taxon>Paramecium</taxon>
    </lineage>
</organism>
<dbReference type="OMA" id="EFMESIN"/>
<keyword evidence="2" id="KW-1185">Reference proteome</keyword>
<dbReference type="AlphaFoldDB" id="A0A8S1KUP4"/>
<accession>A0A8S1KUP4</accession>
<proteinExistence type="predicted"/>
<gene>
    <name evidence="1" type="ORF">PPRIM_AZ9-3.1.T0250358</name>
</gene>
<dbReference type="EMBL" id="CAJJDM010000023">
    <property type="protein sequence ID" value="CAD8057273.1"/>
    <property type="molecule type" value="Genomic_DNA"/>
</dbReference>
<protein>
    <submittedName>
        <fullName evidence="1">Uncharacterized protein</fullName>
    </submittedName>
</protein>
<reference evidence="1" key="1">
    <citation type="submission" date="2021-01" db="EMBL/GenBank/DDBJ databases">
        <authorList>
            <consortium name="Genoscope - CEA"/>
            <person name="William W."/>
        </authorList>
    </citation>
    <scope>NUCLEOTIDE SEQUENCE</scope>
</reference>
<evidence type="ECO:0000313" key="2">
    <source>
        <dbReference type="Proteomes" id="UP000688137"/>
    </source>
</evidence>
<evidence type="ECO:0000313" key="1">
    <source>
        <dbReference type="EMBL" id="CAD8057273.1"/>
    </source>
</evidence>
<comment type="caution">
    <text evidence="1">The sequence shown here is derived from an EMBL/GenBank/DDBJ whole genome shotgun (WGS) entry which is preliminary data.</text>
</comment>
<dbReference type="Proteomes" id="UP000688137">
    <property type="component" value="Unassembled WGS sequence"/>
</dbReference>